<dbReference type="CDD" id="cd18787">
    <property type="entry name" value="SF2_C_DEAD"/>
    <property type="match status" value="1"/>
</dbReference>
<dbReference type="InterPro" id="IPR011545">
    <property type="entry name" value="DEAD/DEAH_box_helicase_dom"/>
</dbReference>
<dbReference type="PANTHER" id="PTHR47963:SF8">
    <property type="entry name" value="ATP-DEPENDENT RNA HELICASE DEAD"/>
    <property type="match status" value="1"/>
</dbReference>
<dbReference type="AlphaFoldDB" id="A0A2Z4Y7W3"/>
<evidence type="ECO:0000313" key="10">
    <source>
        <dbReference type="EMBL" id="AXA36515.1"/>
    </source>
</evidence>
<keyword evidence="2 6" id="KW-0547">Nucleotide-binding</keyword>
<dbReference type="GO" id="GO:0016787">
    <property type="term" value="F:hydrolase activity"/>
    <property type="evidence" value="ECO:0007669"/>
    <property type="project" value="UniProtKB-KW"/>
</dbReference>
<dbReference type="GO" id="GO:0003723">
    <property type="term" value="F:RNA binding"/>
    <property type="evidence" value="ECO:0007669"/>
    <property type="project" value="TreeGrafter"/>
</dbReference>
<keyword evidence="3 6" id="KW-0378">Hydrolase</keyword>
<dbReference type="SUPFAM" id="SSF52540">
    <property type="entry name" value="P-loop containing nucleoside triphosphate hydrolases"/>
    <property type="match status" value="1"/>
</dbReference>
<dbReference type="Proteomes" id="UP000262583">
    <property type="component" value="Chromosome"/>
</dbReference>
<dbReference type="Pfam" id="PF00271">
    <property type="entry name" value="Helicase_C"/>
    <property type="match status" value="1"/>
</dbReference>
<name>A0A2Z4Y7W3_SUMC1</name>
<feature type="domain" description="Helicase C-terminal" evidence="9">
    <location>
        <begin position="309"/>
        <end position="454"/>
    </location>
</feature>
<feature type="region of interest" description="Disordered" evidence="7">
    <location>
        <begin position="1"/>
        <end position="66"/>
    </location>
</feature>
<comment type="similarity">
    <text evidence="6">Belongs to the DEAD box helicase family.</text>
</comment>
<dbReference type="PROSITE" id="PS51192">
    <property type="entry name" value="HELICASE_ATP_BIND_1"/>
    <property type="match status" value="1"/>
</dbReference>
<dbReference type="InterPro" id="IPR044742">
    <property type="entry name" value="DEAD/DEAH_RhlB"/>
</dbReference>
<evidence type="ECO:0000256" key="1">
    <source>
        <dbReference type="ARBA" id="ARBA00012552"/>
    </source>
</evidence>
<evidence type="ECO:0000256" key="4">
    <source>
        <dbReference type="ARBA" id="ARBA00022806"/>
    </source>
</evidence>
<keyword evidence="5 6" id="KW-0067">ATP-binding</keyword>
<evidence type="ECO:0000259" key="9">
    <source>
        <dbReference type="PROSITE" id="PS51194"/>
    </source>
</evidence>
<dbReference type="KEGG" id="schv:BRCON_1738"/>
<dbReference type="GO" id="GO:0005524">
    <property type="term" value="F:ATP binding"/>
    <property type="evidence" value="ECO:0007669"/>
    <property type="project" value="UniProtKB-KW"/>
</dbReference>
<dbReference type="PANTHER" id="PTHR47963">
    <property type="entry name" value="DEAD-BOX ATP-DEPENDENT RNA HELICASE 47, MITOCHONDRIAL"/>
    <property type="match status" value="1"/>
</dbReference>
<accession>A0A2Z4Y7W3</accession>
<dbReference type="InterPro" id="IPR014001">
    <property type="entry name" value="Helicase_ATP-bd"/>
</dbReference>
<dbReference type="EC" id="3.6.4.13" evidence="1"/>
<evidence type="ECO:0000313" key="11">
    <source>
        <dbReference type="Proteomes" id="UP000262583"/>
    </source>
</evidence>
<dbReference type="SMART" id="SM00487">
    <property type="entry name" value="DEXDc"/>
    <property type="match status" value="1"/>
</dbReference>
<dbReference type="Gene3D" id="3.40.50.300">
    <property type="entry name" value="P-loop containing nucleotide triphosphate hydrolases"/>
    <property type="match status" value="2"/>
</dbReference>
<feature type="domain" description="Helicase ATP-binding" evidence="8">
    <location>
        <begin position="113"/>
        <end position="283"/>
    </location>
</feature>
<proteinExistence type="inferred from homology"/>
<evidence type="ECO:0000256" key="2">
    <source>
        <dbReference type="ARBA" id="ARBA00022741"/>
    </source>
</evidence>
<dbReference type="GO" id="GO:0003724">
    <property type="term" value="F:RNA helicase activity"/>
    <property type="evidence" value="ECO:0007669"/>
    <property type="project" value="UniProtKB-EC"/>
</dbReference>
<dbReference type="PROSITE" id="PS51194">
    <property type="entry name" value="HELICASE_CTER"/>
    <property type="match status" value="1"/>
</dbReference>
<dbReference type="SMART" id="SM00490">
    <property type="entry name" value="HELICc"/>
    <property type="match status" value="1"/>
</dbReference>
<dbReference type="InterPro" id="IPR050547">
    <property type="entry name" value="DEAD_box_RNA_helicases"/>
</dbReference>
<reference evidence="10 11" key="1">
    <citation type="submission" date="2018-05" db="EMBL/GenBank/DDBJ databases">
        <title>A metagenomic window into the 2 km-deep terrestrial subsurface aquifer revealed taxonomically and functionally diverse microbial community comprising novel uncultured bacterial lineages.</title>
        <authorList>
            <person name="Kadnikov V.V."/>
            <person name="Mardanov A.V."/>
            <person name="Beletsky A.V."/>
            <person name="Banks D."/>
            <person name="Pimenov N.V."/>
            <person name="Frank Y.A."/>
            <person name="Karnachuk O.V."/>
            <person name="Ravin N.V."/>
        </authorList>
    </citation>
    <scope>NUCLEOTIDE SEQUENCE [LARGE SCALE GENOMIC DNA]</scope>
    <source>
        <strain evidence="10">BY</strain>
    </source>
</reference>
<dbReference type="CDD" id="cd00268">
    <property type="entry name" value="DEADc"/>
    <property type="match status" value="1"/>
</dbReference>
<dbReference type="InterPro" id="IPR027417">
    <property type="entry name" value="P-loop_NTPase"/>
</dbReference>
<evidence type="ECO:0000259" key="8">
    <source>
        <dbReference type="PROSITE" id="PS51192"/>
    </source>
</evidence>
<evidence type="ECO:0000256" key="3">
    <source>
        <dbReference type="ARBA" id="ARBA00022801"/>
    </source>
</evidence>
<dbReference type="InterPro" id="IPR000629">
    <property type="entry name" value="RNA-helicase_DEAD-box_CS"/>
</dbReference>
<evidence type="ECO:0000256" key="5">
    <source>
        <dbReference type="ARBA" id="ARBA00022840"/>
    </source>
</evidence>
<dbReference type="EMBL" id="CP030759">
    <property type="protein sequence ID" value="AXA36515.1"/>
    <property type="molecule type" value="Genomic_DNA"/>
</dbReference>
<sequence length="555" mass="61740">MKRKSDEDSRQDMNSENTNLFQGDKQEAALPGQQSGEVEVGRPHLSTQKPESHGVNAEGTASEEDLNAGAPDELVEPEQPLPRVSLADLPDWLRARAQEIGWNELRDVQAMTIPYVRARRDLMVQAKTGSGKTGAYLLPILEALDPALAACQALVLVPTRELALQVHTEATRLAGGAGIRAVAVYGGVGYGAQLDALRRGAHIVVGTPGRLLDHLKRGSLQLDDVRYLILDEADRMLSMGFYPDMRELRKSLPSERASYMFSATFPANVLRLAREFLRDPGFLSLSRDAVYVASTEHVYYEVPALDKDRILIRLIEIENPSAAIIFCNTKQRVNYVATVLQRFGYDADQLTADLSQSEREGVLRRLREGRLRFLVATDLAGRGIDISHLSHVFQYEVPEDPEAYIHRAGRTGRSGGAGTVISLVSYAELADFNRIMRQYGIPAEKRPLPSEEDVMAIVEQRVTALLEAKLRDRDPLQLERMRRFVGLARRLAEAEEELDVIAMLIDDYYQETLHKVPVPEGGAAPKASAPRQKQGPSAPKSVRRRRRSRGEGRSH</sequence>
<keyword evidence="4 6" id="KW-0347">Helicase</keyword>
<feature type="region of interest" description="Disordered" evidence="7">
    <location>
        <begin position="516"/>
        <end position="555"/>
    </location>
</feature>
<gene>
    <name evidence="10" type="ORF">BRCON_1738</name>
</gene>
<protein>
    <recommendedName>
        <fullName evidence="1">RNA helicase</fullName>
        <ecNumber evidence="1">3.6.4.13</ecNumber>
    </recommendedName>
</protein>
<feature type="compositionally biased region" description="Basic and acidic residues" evidence="7">
    <location>
        <begin position="1"/>
        <end position="13"/>
    </location>
</feature>
<evidence type="ECO:0000256" key="6">
    <source>
        <dbReference type="RuleBase" id="RU000492"/>
    </source>
</evidence>
<evidence type="ECO:0000256" key="7">
    <source>
        <dbReference type="SAM" id="MobiDB-lite"/>
    </source>
</evidence>
<organism evidence="10 11">
    <name type="scientific">Sumerlaea chitinivorans</name>
    <dbReference type="NCBI Taxonomy" id="2250252"/>
    <lineage>
        <taxon>Bacteria</taxon>
        <taxon>Candidatus Sumerlaeota</taxon>
        <taxon>Candidatus Sumerlaeia</taxon>
        <taxon>Candidatus Sumerlaeales</taxon>
        <taxon>Candidatus Sumerlaeaceae</taxon>
        <taxon>Candidatus Sumerlaea</taxon>
    </lineage>
</organism>
<dbReference type="PROSITE" id="PS00039">
    <property type="entry name" value="DEAD_ATP_HELICASE"/>
    <property type="match status" value="1"/>
</dbReference>
<dbReference type="InterPro" id="IPR001650">
    <property type="entry name" value="Helicase_C-like"/>
</dbReference>
<dbReference type="Pfam" id="PF00270">
    <property type="entry name" value="DEAD"/>
    <property type="match status" value="1"/>
</dbReference>